<reference evidence="4" key="1">
    <citation type="submission" date="2016-06" db="UniProtKB">
        <authorList>
            <consortium name="WormBaseParasite"/>
        </authorList>
    </citation>
    <scope>IDENTIFICATION</scope>
</reference>
<keyword evidence="1" id="KW-0472">Membrane</keyword>
<evidence type="ECO:0000313" key="3">
    <source>
        <dbReference type="Proteomes" id="UP000271098"/>
    </source>
</evidence>
<organism evidence="4">
    <name type="scientific">Gongylonema pulchrum</name>
    <dbReference type="NCBI Taxonomy" id="637853"/>
    <lineage>
        <taxon>Eukaryota</taxon>
        <taxon>Metazoa</taxon>
        <taxon>Ecdysozoa</taxon>
        <taxon>Nematoda</taxon>
        <taxon>Chromadorea</taxon>
        <taxon>Rhabditida</taxon>
        <taxon>Spirurina</taxon>
        <taxon>Spiruromorpha</taxon>
        <taxon>Spiruroidea</taxon>
        <taxon>Gongylonematidae</taxon>
        <taxon>Gongylonema</taxon>
    </lineage>
</organism>
<name>A0A183D6J4_9BILA</name>
<sequence>MDIFGIEIPFATVVLGLFAAYFILVLIFFWICSNVKPEKFIQRRHAVSSDALQSSLPLFYMDCSGILRCCPCKDISFRQILKSCCCDSEKFWRSVNCECIRPAVHGSQTVDGLNCVCCQVGGTSHGLA</sequence>
<keyword evidence="1" id="KW-0812">Transmembrane</keyword>
<dbReference type="OrthoDB" id="5835710at2759"/>
<reference evidence="2 3" key="2">
    <citation type="submission" date="2018-11" db="EMBL/GenBank/DDBJ databases">
        <authorList>
            <consortium name="Pathogen Informatics"/>
        </authorList>
    </citation>
    <scope>NUCLEOTIDE SEQUENCE [LARGE SCALE GENOMIC DNA]</scope>
</reference>
<accession>A0A183D6J4</accession>
<dbReference type="WBParaSite" id="GPUH_0000434201-mRNA-1">
    <property type="protein sequence ID" value="GPUH_0000434201-mRNA-1"/>
    <property type="gene ID" value="GPUH_0000434201"/>
</dbReference>
<gene>
    <name evidence="2" type="ORF">GPUH_LOCUS4334</name>
</gene>
<dbReference type="Proteomes" id="UP000271098">
    <property type="component" value="Unassembled WGS sequence"/>
</dbReference>
<proteinExistence type="predicted"/>
<keyword evidence="1" id="KW-1133">Transmembrane helix</keyword>
<evidence type="ECO:0000313" key="4">
    <source>
        <dbReference type="WBParaSite" id="GPUH_0000434201-mRNA-1"/>
    </source>
</evidence>
<evidence type="ECO:0000313" key="2">
    <source>
        <dbReference type="EMBL" id="VDK44149.1"/>
    </source>
</evidence>
<dbReference type="AlphaFoldDB" id="A0A183D6J4"/>
<keyword evidence="3" id="KW-1185">Reference proteome</keyword>
<feature type="transmembrane region" description="Helical" evidence="1">
    <location>
        <begin position="6"/>
        <end position="32"/>
    </location>
</feature>
<protein>
    <submittedName>
        <fullName evidence="2 4">Uncharacterized protein</fullName>
    </submittedName>
</protein>
<evidence type="ECO:0000256" key="1">
    <source>
        <dbReference type="SAM" id="Phobius"/>
    </source>
</evidence>
<dbReference type="EMBL" id="UYRT01008072">
    <property type="protein sequence ID" value="VDK44149.1"/>
    <property type="molecule type" value="Genomic_DNA"/>
</dbReference>